<sequence length="197" mass="22726">METWTIDDKLIKCNIIFFQVLMSLKHLHSLQIVHRDLKPENIFLDKDGNAKTGDFGLALKMASQSQVYAAATKYYQPPEAHSFKKMTEASDIWALGVIVVEMITDVHPFEGRTLDETVANIINGRFKPLPDYIQGELKTMILRMMAVDPVQRPTTDELLNSDFMQILALIDIEKQEFERFNLIQQLKWLLFPIVTIQ</sequence>
<evidence type="ECO:0000256" key="1">
    <source>
        <dbReference type="ARBA" id="ARBA00012513"/>
    </source>
</evidence>
<comment type="catalytic activity">
    <reaction evidence="8">
        <text>L-seryl-[protein] + ATP = O-phospho-L-seryl-[protein] + ADP + H(+)</text>
        <dbReference type="Rhea" id="RHEA:17989"/>
        <dbReference type="Rhea" id="RHEA-COMP:9863"/>
        <dbReference type="Rhea" id="RHEA-COMP:11604"/>
        <dbReference type="ChEBI" id="CHEBI:15378"/>
        <dbReference type="ChEBI" id="CHEBI:29999"/>
        <dbReference type="ChEBI" id="CHEBI:30616"/>
        <dbReference type="ChEBI" id="CHEBI:83421"/>
        <dbReference type="ChEBI" id="CHEBI:456216"/>
        <dbReference type="EC" id="2.7.11.1"/>
    </reaction>
</comment>
<keyword evidence="4" id="KW-0547">Nucleotide-binding</keyword>
<dbReference type="InterPro" id="IPR000719">
    <property type="entry name" value="Prot_kinase_dom"/>
</dbReference>
<evidence type="ECO:0000256" key="4">
    <source>
        <dbReference type="ARBA" id="ARBA00022741"/>
    </source>
</evidence>
<feature type="non-terminal residue" evidence="10">
    <location>
        <position position="197"/>
    </location>
</feature>
<comment type="catalytic activity">
    <reaction evidence="7">
        <text>L-threonyl-[protein] + ATP = O-phospho-L-threonyl-[protein] + ADP + H(+)</text>
        <dbReference type="Rhea" id="RHEA:46608"/>
        <dbReference type="Rhea" id="RHEA-COMP:11060"/>
        <dbReference type="Rhea" id="RHEA-COMP:11605"/>
        <dbReference type="ChEBI" id="CHEBI:15378"/>
        <dbReference type="ChEBI" id="CHEBI:30013"/>
        <dbReference type="ChEBI" id="CHEBI:30616"/>
        <dbReference type="ChEBI" id="CHEBI:61977"/>
        <dbReference type="ChEBI" id="CHEBI:456216"/>
        <dbReference type="EC" id="2.7.11.1"/>
    </reaction>
</comment>
<dbReference type="OrthoDB" id="541276at2759"/>
<keyword evidence="2" id="KW-0723">Serine/threonine-protein kinase</keyword>
<keyword evidence="6" id="KW-0067">ATP-binding</keyword>
<dbReference type="InterPro" id="IPR008271">
    <property type="entry name" value="Ser/Thr_kinase_AS"/>
</dbReference>
<keyword evidence="3" id="KW-0808">Transferase</keyword>
<dbReference type="Gene3D" id="1.10.510.10">
    <property type="entry name" value="Transferase(Phosphotransferase) domain 1"/>
    <property type="match status" value="1"/>
</dbReference>
<dbReference type="PROSITE" id="PS00108">
    <property type="entry name" value="PROTEIN_KINASE_ST"/>
    <property type="match status" value="1"/>
</dbReference>
<dbReference type="AlphaFoldDB" id="A0A5J4V991"/>
<dbReference type="Proteomes" id="UP000324800">
    <property type="component" value="Unassembled WGS sequence"/>
</dbReference>
<evidence type="ECO:0000313" key="11">
    <source>
        <dbReference type="Proteomes" id="UP000324800"/>
    </source>
</evidence>
<evidence type="ECO:0000256" key="6">
    <source>
        <dbReference type="ARBA" id="ARBA00022840"/>
    </source>
</evidence>
<keyword evidence="5 10" id="KW-0418">Kinase</keyword>
<evidence type="ECO:0000313" key="10">
    <source>
        <dbReference type="EMBL" id="KAA6379010.1"/>
    </source>
</evidence>
<dbReference type="SUPFAM" id="SSF56112">
    <property type="entry name" value="Protein kinase-like (PK-like)"/>
    <property type="match status" value="1"/>
</dbReference>
<comment type="caution">
    <text evidence="10">The sequence shown here is derived from an EMBL/GenBank/DDBJ whole genome shotgun (WGS) entry which is preliminary data.</text>
</comment>
<organism evidence="10 11">
    <name type="scientific">Streblomastix strix</name>
    <dbReference type="NCBI Taxonomy" id="222440"/>
    <lineage>
        <taxon>Eukaryota</taxon>
        <taxon>Metamonada</taxon>
        <taxon>Preaxostyla</taxon>
        <taxon>Oxymonadida</taxon>
        <taxon>Streblomastigidae</taxon>
        <taxon>Streblomastix</taxon>
    </lineage>
</organism>
<dbReference type="InterPro" id="IPR051131">
    <property type="entry name" value="NEK_Ser/Thr_kinase_NIMA"/>
</dbReference>
<dbReference type="EMBL" id="SNRW01008771">
    <property type="protein sequence ID" value="KAA6379010.1"/>
    <property type="molecule type" value="Genomic_DNA"/>
</dbReference>
<name>A0A5J4V991_9EUKA</name>
<protein>
    <recommendedName>
        <fullName evidence="1">non-specific serine/threonine protein kinase</fullName>
        <ecNumber evidence="1">2.7.11.1</ecNumber>
    </recommendedName>
</protein>
<evidence type="ECO:0000256" key="7">
    <source>
        <dbReference type="ARBA" id="ARBA00047899"/>
    </source>
</evidence>
<dbReference type="Pfam" id="PF00069">
    <property type="entry name" value="Pkinase"/>
    <property type="match status" value="1"/>
</dbReference>
<dbReference type="EC" id="2.7.11.1" evidence="1"/>
<feature type="domain" description="Protein kinase" evidence="9">
    <location>
        <begin position="1"/>
        <end position="164"/>
    </location>
</feature>
<reference evidence="10 11" key="1">
    <citation type="submission" date="2019-03" db="EMBL/GenBank/DDBJ databases">
        <title>Single cell metagenomics reveals metabolic interactions within the superorganism composed of flagellate Streblomastix strix and complex community of Bacteroidetes bacteria on its surface.</title>
        <authorList>
            <person name="Treitli S.C."/>
            <person name="Kolisko M."/>
            <person name="Husnik F."/>
            <person name="Keeling P."/>
            <person name="Hampl V."/>
        </authorList>
    </citation>
    <scope>NUCLEOTIDE SEQUENCE [LARGE SCALE GENOMIC DNA]</scope>
    <source>
        <strain evidence="10">ST1C</strain>
    </source>
</reference>
<proteinExistence type="predicted"/>
<accession>A0A5J4V991</accession>
<gene>
    <name evidence="10" type="ORF">EZS28_025464</name>
</gene>
<evidence type="ECO:0000256" key="8">
    <source>
        <dbReference type="ARBA" id="ARBA00048679"/>
    </source>
</evidence>
<dbReference type="PROSITE" id="PS50011">
    <property type="entry name" value="PROTEIN_KINASE_DOM"/>
    <property type="match status" value="1"/>
</dbReference>
<dbReference type="GO" id="GO:0004674">
    <property type="term" value="F:protein serine/threonine kinase activity"/>
    <property type="evidence" value="ECO:0007669"/>
    <property type="project" value="UniProtKB-KW"/>
</dbReference>
<dbReference type="InterPro" id="IPR011009">
    <property type="entry name" value="Kinase-like_dom_sf"/>
</dbReference>
<evidence type="ECO:0000256" key="3">
    <source>
        <dbReference type="ARBA" id="ARBA00022679"/>
    </source>
</evidence>
<evidence type="ECO:0000256" key="2">
    <source>
        <dbReference type="ARBA" id="ARBA00022527"/>
    </source>
</evidence>
<dbReference type="SMART" id="SM00220">
    <property type="entry name" value="S_TKc"/>
    <property type="match status" value="1"/>
</dbReference>
<dbReference type="PANTHER" id="PTHR44899">
    <property type="entry name" value="CAMK FAMILY PROTEIN KINASE"/>
    <property type="match status" value="1"/>
</dbReference>
<evidence type="ECO:0000256" key="5">
    <source>
        <dbReference type="ARBA" id="ARBA00022777"/>
    </source>
</evidence>
<evidence type="ECO:0000259" key="9">
    <source>
        <dbReference type="PROSITE" id="PS50011"/>
    </source>
</evidence>
<dbReference type="GO" id="GO:0005524">
    <property type="term" value="F:ATP binding"/>
    <property type="evidence" value="ECO:0007669"/>
    <property type="project" value="UniProtKB-KW"/>
</dbReference>